<protein>
    <recommendedName>
        <fullName evidence="2">Lipoprotein</fullName>
    </recommendedName>
</protein>
<organism evidence="1">
    <name type="scientific">marine sediment metagenome</name>
    <dbReference type="NCBI Taxonomy" id="412755"/>
    <lineage>
        <taxon>unclassified sequences</taxon>
        <taxon>metagenomes</taxon>
        <taxon>ecological metagenomes</taxon>
    </lineage>
</organism>
<gene>
    <name evidence="1" type="ORF">LCGC14_2419080</name>
</gene>
<reference evidence="1" key="1">
    <citation type="journal article" date="2015" name="Nature">
        <title>Complex archaea that bridge the gap between prokaryotes and eukaryotes.</title>
        <authorList>
            <person name="Spang A."/>
            <person name="Saw J.H."/>
            <person name="Jorgensen S.L."/>
            <person name="Zaremba-Niedzwiedzka K."/>
            <person name="Martijn J."/>
            <person name="Lind A.E."/>
            <person name="van Eijk R."/>
            <person name="Schleper C."/>
            <person name="Guy L."/>
            <person name="Ettema T.J."/>
        </authorList>
    </citation>
    <scope>NUCLEOTIDE SEQUENCE</scope>
</reference>
<sequence>MSNSSDKKLQLFLGPCLFALLGFAGGCSSVGEARFQSPDIRERLLANARRSDQWFPDGKDVKLTVFAYVGRAQTKEGCAYVVELRQVLTGMLSPRGAAYILFFNSKEELVAKESIHDYRAGPLWCDGGLLFLYGADNNGDRIWNAWDLSEGISKRKRILKPEYGSWRPEE</sequence>
<accession>A0A0F9BQB6</accession>
<comment type="caution">
    <text evidence="1">The sequence shown here is derived from an EMBL/GenBank/DDBJ whole genome shotgun (WGS) entry which is preliminary data.</text>
</comment>
<evidence type="ECO:0008006" key="2">
    <source>
        <dbReference type="Google" id="ProtNLM"/>
    </source>
</evidence>
<dbReference type="AlphaFoldDB" id="A0A0F9BQB6"/>
<dbReference type="EMBL" id="LAZR01036732">
    <property type="protein sequence ID" value="KKL24065.1"/>
    <property type="molecule type" value="Genomic_DNA"/>
</dbReference>
<name>A0A0F9BQB6_9ZZZZ</name>
<proteinExistence type="predicted"/>
<evidence type="ECO:0000313" key="1">
    <source>
        <dbReference type="EMBL" id="KKL24065.1"/>
    </source>
</evidence>
<dbReference type="PROSITE" id="PS51257">
    <property type="entry name" value="PROKAR_LIPOPROTEIN"/>
    <property type="match status" value="1"/>
</dbReference>